<accession>A0A434A7N2</accession>
<evidence type="ECO:0000313" key="2">
    <source>
        <dbReference type="Proteomes" id="UP000288102"/>
    </source>
</evidence>
<proteinExistence type="predicted"/>
<sequence>MEDKYFDNKKILFLSVKLFNYENIIAEKLRFLGAEVDYYDERPNNSIFSKGIIRLKRSLYNRIITKYYHEILEKIRKKKYDYFFLIKGEVVPQFFIDRVIELNPKIILLYYTFDSFENNPNGIAILKNFDRKYTFDPKDSAVYNLKFRPLFFSDDYYKLDSQQNPVYDLLFIGTAHSDRYIISEKASVWCLKNKLKSFAFYYSPSRIVFLFFKLFDSSFKKFNYNKISFSSLKHEQIIELYKQSKVVLDINHPNQIGLTMRVFEALGSGKKIITTNADIKRYPFYNENNIYIIDRNNIELNYEFFNLKFEEIDEQVYEKMFISGWLKELFFDDFSFNWLQK</sequence>
<organism evidence="1 2">
    <name type="scientific">Flavobacterium cupreum</name>
    <dbReference type="NCBI Taxonomy" id="2133766"/>
    <lineage>
        <taxon>Bacteria</taxon>
        <taxon>Pseudomonadati</taxon>
        <taxon>Bacteroidota</taxon>
        <taxon>Flavobacteriia</taxon>
        <taxon>Flavobacteriales</taxon>
        <taxon>Flavobacteriaceae</taxon>
        <taxon>Flavobacterium</taxon>
    </lineage>
</organism>
<reference evidence="2" key="1">
    <citation type="journal article" date="2019" name="Syst. Appl. Microbiol.">
        <title>Flavobacterium circumlabens sp. nov. and Flavobacterium cupreum sp. nov., two psychrotrophic species isolated from Antarctic environmental samples.</title>
        <authorList>
            <person name="Kralova S."/>
            <person name="Busse H.-J."/>
            <person name="Svec P."/>
            <person name="Maslanova I."/>
            <person name="Stankova E."/>
            <person name="Bartak M."/>
            <person name="Sedlacek I."/>
        </authorList>
    </citation>
    <scope>NUCLEOTIDE SEQUENCE [LARGE SCALE GENOMIC DNA]</scope>
    <source>
        <strain evidence="2">CCM 8825</strain>
    </source>
</reference>
<dbReference type="RefSeq" id="WP_127338484.1">
    <property type="nucleotide sequence ID" value="NZ_QWDM01000006.1"/>
</dbReference>
<dbReference type="AlphaFoldDB" id="A0A434A7N2"/>
<dbReference type="EMBL" id="QWDM01000006">
    <property type="protein sequence ID" value="RUT70401.1"/>
    <property type="molecule type" value="Genomic_DNA"/>
</dbReference>
<name>A0A434A7N2_9FLAO</name>
<dbReference type="Proteomes" id="UP000288102">
    <property type="component" value="Unassembled WGS sequence"/>
</dbReference>
<gene>
    <name evidence="1" type="ORF">D0817_11345</name>
</gene>
<comment type="caution">
    <text evidence="1">The sequence shown here is derived from an EMBL/GenBank/DDBJ whole genome shotgun (WGS) entry which is preliminary data.</text>
</comment>
<protein>
    <submittedName>
        <fullName evidence="1">Lipopolysaccharide biosynthesis protein</fullName>
    </submittedName>
</protein>
<keyword evidence="2" id="KW-1185">Reference proteome</keyword>
<evidence type="ECO:0000313" key="1">
    <source>
        <dbReference type="EMBL" id="RUT70401.1"/>
    </source>
</evidence>
<dbReference type="OrthoDB" id="3251881at2"/>